<feature type="repeat" description="WD" evidence="6">
    <location>
        <begin position="197"/>
        <end position="238"/>
    </location>
</feature>
<evidence type="ECO:0000259" key="7">
    <source>
        <dbReference type="Pfam" id="PF23726"/>
    </source>
</evidence>
<comment type="caution">
    <text evidence="8">The sequence shown here is derived from an EMBL/GenBank/DDBJ whole genome shotgun (WGS) entry which is preliminary data.</text>
</comment>
<keyword evidence="3 6" id="KW-0853">WD repeat</keyword>
<dbReference type="PANTHER" id="PTHR14344">
    <property type="entry name" value="WD REPEAT PROTEIN"/>
    <property type="match status" value="1"/>
</dbReference>
<feature type="domain" description="RSE1/DDB1/CPSF1 second beta-propeller" evidence="7">
    <location>
        <begin position="360"/>
        <end position="662"/>
    </location>
</feature>
<evidence type="ECO:0000256" key="2">
    <source>
        <dbReference type="ARBA" id="ARBA00022490"/>
    </source>
</evidence>
<proteinExistence type="predicted"/>
<evidence type="ECO:0000313" key="9">
    <source>
        <dbReference type="Proteomes" id="UP000694255"/>
    </source>
</evidence>
<dbReference type="GO" id="GO:0030488">
    <property type="term" value="P:tRNA methylation"/>
    <property type="evidence" value="ECO:0007669"/>
    <property type="project" value="TreeGrafter"/>
</dbReference>
<dbReference type="Proteomes" id="UP000694255">
    <property type="component" value="Unassembled WGS sequence"/>
</dbReference>
<comment type="subcellular location">
    <subcellularLocation>
        <location evidence="1">Cytoplasm</location>
    </subcellularLocation>
</comment>
<dbReference type="OrthoDB" id="66881at2759"/>
<gene>
    <name evidence="8" type="ORF">J8A68_000231</name>
</gene>
<evidence type="ECO:0000256" key="5">
    <source>
        <dbReference type="ARBA" id="ARBA00022737"/>
    </source>
</evidence>
<dbReference type="InterPro" id="IPR051973">
    <property type="entry name" value="tRNA_Anticodon_Mtase-Reg"/>
</dbReference>
<evidence type="ECO:0000256" key="6">
    <source>
        <dbReference type="PROSITE-ProRule" id="PRU00221"/>
    </source>
</evidence>
<dbReference type="SMART" id="SM00320">
    <property type="entry name" value="WD40"/>
    <property type="match status" value="8"/>
</dbReference>
<accession>A0A8J5QTG6</accession>
<dbReference type="GO" id="GO:0005737">
    <property type="term" value="C:cytoplasm"/>
    <property type="evidence" value="ECO:0007669"/>
    <property type="project" value="UniProtKB-SubCell"/>
</dbReference>
<keyword evidence="9" id="KW-1185">Reference proteome</keyword>
<dbReference type="Pfam" id="PF00400">
    <property type="entry name" value="WD40"/>
    <property type="match status" value="2"/>
</dbReference>
<dbReference type="EMBL" id="JAGSYN010000029">
    <property type="protein sequence ID" value="KAG7666236.1"/>
    <property type="molecule type" value="Genomic_DNA"/>
</dbReference>
<evidence type="ECO:0000313" key="8">
    <source>
        <dbReference type="EMBL" id="KAG7666236.1"/>
    </source>
</evidence>
<keyword evidence="5" id="KW-0677">Repeat</keyword>
<dbReference type="InterPro" id="IPR058543">
    <property type="entry name" value="Beta-prop_RSE1/DDB1/CPSF1_2nd"/>
</dbReference>
<dbReference type="PANTHER" id="PTHR14344:SF3">
    <property type="entry name" value="WD REPEAT-CONTAINING PROTEIN 6"/>
    <property type="match status" value="1"/>
</dbReference>
<evidence type="ECO:0000256" key="4">
    <source>
        <dbReference type="ARBA" id="ARBA00022694"/>
    </source>
</evidence>
<keyword evidence="4" id="KW-0819">tRNA processing</keyword>
<organism evidence="8 9">
    <name type="scientific">[Candida] subhashii</name>
    <dbReference type="NCBI Taxonomy" id="561895"/>
    <lineage>
        <taxon>Eukaryota</taxon>
        <taxon>Fungi</taxon>
        <taxon>Dikarya</taxon>
        <taxon>Ascomycota</taxon>
        <taxon>Saccharomycotina</taxon>
        <taxon>Pichiomycetes</taxon>
        <taxon>Debaryomycetaceae</taxon>
        <taxon>Spathaspora</taxon>
    </lineage>
</organism>
<dbReference type="GeneID" id="73467032"/>
<keyword evidence="2" id="KW-0963">Cytoplasm</keyword>
<dbReference type="InterPro" id="IPR001680">
    <property type="entry name" value="WD40_rpt"/>
</dbReference>
<reference evidence="8 9" key="1">
    <citation type="journal article" date="2021" name="DNA Res.">
        <title>Genome analysis of Candida subhashii reveals its hybrid nature and dual mitochondrial genome conformations.</title>
        <authorList>
            <person name="Mixao V."/>
            <person name="Hegedusova E."/>
            <person name="Saus E."/>
            <person name="Pryszcz L.P."/>
            <person name="Cillingova A."/>
            <person name="Nosek J."/>
            <person name="Gabaldon T."/>
        </authorList>
    </citation>
    <scope>NUCLEOTIDE SEQUENCE [LARGE SCALE GENOMIC DNA]</scope>
    <source>
        <strain evidence="8 9">CBS 10753</strain>
    </source>
</reference>
<evidence type="ECO:0000256" key="3">
    <source>
        <dbReference type="ARBA" id="ARBA00022574"/>
    </source>
</evidence>
<dbReference type="AlphaFoldDB" id="A0A8J5QTG6"/>
<dbReference type="PROSITE" id="PS50294">
    <property type="entry name" value="WD_REPEATS_REGION"/>
    <property type="match status" value="1"/>
</dbReference>
<dbReference type="Pfam" id="PF23726">
    <property type="entry name" value="Beta-prop_RSE1_2nd"/>
    <property type="match status" value="1"/>
</dbReference>
<dbReference type="PROSITE" id="PS50082">
    <property type="entry name" value="WD_REPEATS_2"/>
    <property type="match status" value="1"/>
</dbReference>
<sequence length="1014" mass="114099">MTSEGFNKISSLNEEAFTKLHHYGPCTSLKLYQQYIFAGYGPIFKVFRVDANNNNTTEIYSKQLFKRNKIHHIATSTSGKYLVINGGRSFSIITISDLIHDPTYIPVEKAINEWITTTSFLNNNDTHLLVLTSHNAIYKIDTSTFELVEKIHCEEKSILYSGSITTLANGTTYIAAGTVMSGILIWNLDTREIIHSLQNHEGSIFGVKIDQSGKYIVSCSDDRSIILYDFKTGAVLATGWGHGSRIWCLEFFKNYNESEVRIMSCGEDCTLRLWKYEQGADQLKQLECWENCHRGKHVWSGDVDDENLKICVTGGADGRIRVHDLDVESNSRQEYSMVDIGSMIGVGFKKNEVVRDCFELSKLGLLVLLTTNGQLISFDENKKTFSKIDFNEQDKFADFGIVKGFSDINIVLIASRNGDILVLDFNDSAVPSISWIRDENIGKNKLTNLLVYSTNDKHYILSDCANPNIPFTLRQFTSDFKLTKTQEIPQPNQTRFTTTDMTIDDENNWLIIASRYVSVAIFDLNDSATSTLFKKISAGDTITSIQIIKQQQNKTHLLILVKDGMYIYANLAKDTTNNEFQLSIMHQNKLTRGFVEGGYIDAQDNLILYGFKSSYFYVWNESSQIEIMNEHCGGGNRNWKFSTTALTEGYKFIYINRSSLFIRQYNGRFMSQNYGLIQSGTHGREIRDVSISPPLQDGRQYHLLATASEDATVAISKLMPDGSVVGYWNMNNHVSGLQTVKFINEQFLASSAANEEFLIWKLDWLGEVPLLKEFARMKTGKDIPDLRVMDFCVLEQKDGGFIIATVFSDSNVKIWQVDADGKFELVLSDYYTTCCILNVEFLKFSSKIFLQIGTTDGHITIWEISHKLRLSQNGEVQKFDKMLINQQLHQNGIKALQLFPADEGYKLVTGGDDNAIIVCTITMSDDDELKLQLVAYEPDAASATITSISPVGKDRFAATSVDQIVRLWSFKGDRLTCESAAYTTVADTGCSDSASFGDKHMVVIGGAGLSSWMC</sequence>
<evidence type="ECO:0000256" key="1">
    <source>
        <dbReference type="ARBA" id="ARBA00004496"/>
    </source>
</evidence>
<protein>
    <submittedName>
        <fullName evidence="8">WDR6</fullName>
    </submittedName>
</protein>
<dbReference type="RefSeq" id="XP_049266468.1">
    <property type="nucleotide sequence ID" value="XM_049406075.1"/>
</dbReference>
<name>A0A8J5QTG6_9ASCO</name>